<dbReference type="Proteomes" id="UP000675554">
    <property type="component" value="Unassembled WGS sequence"/>
</dbReference>
<reference evidence="2" key="1">
    <citation type="submission" date="2021-04" db="EMBL/GenBank/DDBJ databases">
        <title>Sequencing of actinobacteria type strains.</title>
        <authorList>
            <person name="Nguyen G.-S."/>
            <person name="Wentzel A."/>
        </authorList>
    </citation>
    <scope>NUCLEOTIDE SEQUENCE</scope>
    <source>
        <strain evidence="2">DSM 42095</strain>
    </source>
</reference>
<proteinExistence type="predicted"/>
<protein>
    <submittedName>
        <fullName evidence="2">DNA integrity scanning protein DisA</fullName>
    </submittedName>
</protein>
<feature type="region of interest" description="Disordered" evidence="1">
    <location>
        <begin position="1"/>
        <end position="24"/>
    </location>
</feature>
<evidence type="ECO:0000313" key="4">
    <source>
        <dbReference type="Proteomes" id="UP000675554"/>
    </source>
</evidence>
<comment type="caution">
    <text evidence="2">The sequence shown here is derived from an EMBL/GenBank/DDBJ whole genome shotgun (WGS) entry which is preliminary data.</text>
</comment>
<evidence type="ECO:0000313" key="2">
    <source>
        <dbReference type="EMBL" id="MBR7679196.1"/>
    </source>
</evidence>
<name>A0A8T4J3M2_9ACTN</name>
<accession>A0A8T4J3M2</accession>
<dbReference type="EMBL" id="JAGSMN010002388">
    <property type="protein sequence ID" value="MBR7679197.1"/>
    <property type="molecule type" value="Genomic_DNA"/>
</dbReference>
<feature type="compositionally biased region" description="Low complexity" evidence="1">
    <location>
        <begin position="1"/>
        <end position="11"/>
    </location>
</feature>
<feature type="non-terminal residue" evidence="2">
    <location>
        <position position="53"/>
    </location>
</feature>
<gene>
    <name evidence="2" type="ORF">KDA82_40970</name>
    <name evidence="3" type="ORF">KDA82_40975</name>
</gene>
<evidence type="ECO:0000256" key="1">
    <source>
        <dbReference type="SAM" id="MobiDB-lite"/>
    </source>
</evidence>
<sequence>MAANDRAAAPGRAGGSSGASSGADGLMRATLSAVAPGTALRDGLERVLRGNTG</sequence>
<organism evidence="2 4">
    <name type="scientific">Streptomyces daliensis</name>
    <dbReference type="NCBI Taxonomy" id="299421"/>
    <lineage>
        <taxon>Bacteria</taxon>
        <taxon>Bacillati</taxon>
        <taxon>Actinomycetota</taxon>
        <taxon>Actinomycetes</taxon>
        <taxon>Kitasatosporales</taxon>
        <taxon>Streptomycetaceae</taxon>
        <taxon>Streptomyces</taxon>
    </lineage>
</organism>
<evidence type="ECO:0000313" key="3">
    <source>
        <dbReference type="EMBL" id="MBR7679197.1"/>
    </source>
</evidence>
<keyword evidence="4" id="KW-1185">Reference proteome</keyword>
<dbReference type="AlphaFoldDB" id="A0A8T4J3M2"/>
<dbReference type="EMBL" id="JAGSMN010002388">
    <property type="protein sequence ID" value="MBR7679196.1"/>
    <property type="molecule type" value="Genomic_DNA"/>
</dbReference>